<protein>
    <submittedName>
        <fullName evidence="2">Uncharacterized protein</fullName>
    </submittedName>
</protein>
<keyword evidence="1" id="KW-0812">Transmembrane</keyword>
<dbReference type="GO" id="GO:0004497">
    <property type="term" value="F:monooxygenase activity"/>
    <property type="evidence" value="ECO:0007669"/>
    <property type="project" value="InterPro"/>
</dbReference>
<dbReference type="PANTHER" id="PTHR47951">
    <property type="entry name" value="OS08G0547900 PROTEIN"/>
    <property type="match status" value="1"/>
</dbReference>
<dbReference type="SUPFAM" id="SSF48264">
    <property type="entry name" value="Cytochrome P450"/>
    <property type="match status" value="1"/>
</dbReference>
<dbReference type="Pfam" id="PF00067">
    <property type="entry name" value="p450"/>
    <property type="match status" value="1"/>
</dbReference>
<keyword evidence="1" id="KW-0472">Membrane</keyword>
<dbReference type="GO" id="GO:0020037">
    <property type="term" value="F:heme binding"/>
    <property type="evidence" value="ECO:0007669"/>
    <property type="project" value="InterPro"/>
</dbReference>
<dbReference type="EMBL" id="JAZDWU010000005">
    <property type="protein sequence ID" value="KAL0000858.1"/>
    <property type="molecule type" value="Genomic_DNA"/>
</dbReference>
<evidence type="ECO:0000256" key="1">
    <source>
        <dbReference type="SAM" id="Phobius"/>
    </source>
</evidence>
<feature type="transmembrane region" description="Helical" evidence="1">
    <location>
        <begin position="25"/>
        <end position="44"/>
    </location>
</feature>
<name>A0AAW2CRJ2_9ROSI</name>
<dbReference type="InterPro" id="IPR001128">
    <property type="entry name" value="Cyt_P450"/>
</dbReference>
<accession>A0AAW2CRJ2</accession>
<organism evidence="2 3">
    <name type="scientific">Lithocarpus litseifolius</name>
    <dbReference type="NCBI Taxonomy" id="425828"/>
    <lineage>
        <taxon>Eukaryota</taxon>
        <taxon>Viridiplantae</taxon>
        <taxon>Streptophyta</taxon>
        <taxon>Embryophyta</taxon>
        <taxon>Tracheophyta</taxon>
        <taxon>Spermatophyta</taxon>
        <taxon>Magnoliopsida</taxon>
        <taxon>eudicotyledons</taxon>
        <taxon>Gunneridae</taxon>
        <taxon>Pentapetalae</taxon>
        <taxon>rosids</taxon>
        <taxon>fabids</taxon>
        <taxon>Fagales</taxon>
        <taxon>Fagaceae</taxon>
        <taxon>Lithocarpus</taxon>
    </lineage>
</organism>
<dbReference type="GO" id="GO:0005506">
    <property type="term" value="F:iron ion binding"/>
    <property type="evidence" value="ECO:0007669"/>
    <property type="project" value="InterPro"/>
</dbReference>
<dbReference type="GO" id="GO:0016705">
    <property type="term" value="F:oxidoreductase activity, acting on paired donors, with incorporation or reduction of molecular oxygen"/>
    <property type="evidence" value="ECO:0007669"/>
    <property type="project" value="InterPro"/>
</dbReference>
<comment type="caution">
    <text evidence="2">The sequence shown here is derived from an EMBL/GenBank/DDBJ whole genome shotgun (WGS) entry which is preliminary data.</text>
</comment>
<keyword evidence="3" id="KW-1185">Reference proteome</keyword>
<reference evidence="2 3" key="1">
    <citation type="submission" date="2024-01" db="EMBL/GenBank/DDBJ databases">
        <title>A telomere-to-telomere, gap-free genome of sweet tea (Lithocarpus litseifolius).</title>
        <authorList>
            <person name="Zhou J."/>
        </authorList>
    </citation>
    <scope>NUCLEOTIDE SEQUENCE [LARGE SCALE GENOMIC DNA]</scope>
    <source>
        <strain evidence="2">Zhou-2022a</strain>
        <tissue evidence="2">Leaf</tissue>
    </source>
</reference>
<sequence length="336" mass="37769">MLNAVSAMWSWWWIASNDKDELSRANLTALVSIFAVLIWFLWAANKSRKPPSPPGPRGLPLLGYLPFLGTNLHRKFEELAGVYGPIYKVWLGQKLCVVISSPSLVKEVVRDQDRIFANRDPPIAARVATYGGADIAFSSYGPDWKKLRKIFVREMLSNANLDSSYTLRREEVKKSIRNVYDKIGTPIDLGILAFVTGVNAVMNMVWGDSLQGEEGTKIGAEFKRLVGEQMVLMAKPNVSDFFPVLAMFDLQGIERKGKRIVQYIEPILDSVIEKRMNSNTGKNEGTGQMEQRRDFLQLLLELREQDGAAISISMRQVKAMLTVCPTFYFVACAPLI</sequence>
<dbReference type="PANTHER" id="PTHR47951:SF7">
    <property type="entry name" value="FLAVONOID 3',5'-HYDROXYLASE-LIKE ISOFORM X1"/>
    <property type="match status" value="1"/>
</dbReference>
<proteinExistence type="predicted"/>
<dbReference type="PRINTS" id="PR00463">
    <property type="entry name" value="EP450I"/>
</dbReference>
<dbReference type="Proteomes" id="UP001459277">
    <property type="component" value="Unassembled WGS sequence"/>
</dbReference>
<keyword evidence="1" id="KW-1133">Transmembrane helix</keyword>
<dbReference type="AlphaFoldDB" id="A0AAW2CRJ2"/>
<dbReference type="InterPro" id="IPR002401">
    <property type="entry name" value="Cyt_P450_E_grp-I"/>
</dbReference>
<gene>
    <name evidence="2" type="ORF">SO802_014639</name>
</gene>
<dbReference type="InterPro" id="IPR036396">
    <property type="entry name" value="Cyt_P450_sf"/>
</dbReference>
<evidence type="ECO:0000313" key="2">
    <source>
        <dbReference type="EMBL" id="KAL0000858.1"/>
    </source>
</evidence>
<dbReference type="Gene3D" id="1.10.630.10">
    <property type="entry name" value="Cytochrome P450"/>
    <property type="match status" value="1"/>
</dbReference>
<evidence type="ECO:0000313" key="3">
    <source>
        <dbReference type="Proteomes" id="UP001459277"/>
    </source>
</evidence>